<dbReference type="Proteomes" id="UP000787322">
    <property type="component" value="Unassembled WGS sequence"/>
</dbReference>
<keyword evidence="1" id="KW-1133">Transmembrane helix</keyword>
<organism evidence="2 3">
    <name type="scientific">Lancefieldella parvula</name>
    <dbReference type="NCBI Taxonomy" id="1382"/>
    <lineage>
        <taxon>Bacteria</taxon>
        <taxon>Bacillati</taxon>
        <taxon>Actinomycetota</taxon>
        <taxon>Coriobacteriia</taxon>
        <taxon>Coriobacteriales</taxon>
        <taxon>Atopobiaceae</taxon>
        <taxon>Lancefieldella</taxon>
    </lineage>
</organism>
<protein>
    <submittedName>
        <fullName evidence="2">DNA translocase FtsK</fullName>
    </submittedName>
</protein>
<gene>
    <name evidence="2" type="ORF">HXK24_06005</name>
</gene>
<evidence type="ECO:0000313" key="2">
    <source>
        <dbReference type="EMBL" id="MBF4803349.1"/>
    </source>
</evidence>
<evidence type="ECO:0000313" key="3">
    <source>
        <dbReference type="Proteomes" id="UP000787322"/>
    </source>
</evidence>
<keyword evidence="1" id="KW-0472">Membrane</keyword>
<feature type="transmembrane region" description="Helical" evidence="1">
    <location>
        <begin position="94"/>
        <end position="117"/>
    </location>
</feature>
<accession>A0A9D5X4A3</accession>
<dbReference type="EMBL" id="JABZGU010000178">
    <property type="protein sequence ID" value="MBF4803349.1"/>
    <property type="molecule type" value="Genomic_DNA"/>
</dbReference>
<feature type="non-terminal residue" evidence="2">
    <location>
        <position position="125"/>
    </location>
</feature>
<comment type="caution">
    <text evidence="2">The sequence shown here is derived from an EMBL/GenBank/DDBJ whole genome shotgun (WGS) entry which is preliminary data.</text>
</comment>
<dbReference type="AlphaFoldDB" id="A0A9D5X4A3"/>
<reference evidence="2" key="1">
    <citation type="submission" date="2020-04" db="EMBL/GenBank/DDBJ databases">
        <title>Deep metagenomics examines the oral microbiome during advanced dental caries in children, revealing novel taxa and co-occurrences with host molecules.</title>
        <authorList>
            <person name="Baker J.L."/>
            <person name="Morton J.T."/>
            <person name="Dinis M."/>
            <person name="Alvarez R."/>
            <person name="Tran N.C."/>
            <person name="Knight R."/>
            <person name="Edlund A."/>
        </authorList>
    </citation>
    <scope>NUCLEOTIDE SEQUENCE</scope>
    <source>
        <strain evidence="2">JCVI_3_bin.11</strain>
    </source>
</reference>
<proteinExistence type="predicted"/>
<name>A0A9D5X4A3_9ACTN</name>
<sequence>MPSKRTSNAAKRNSRNAASAQAVGLSPLQNDIIGVVLAVVAIALFLSIIVPSNAVITSAMGHGLKLCFGTGALLFPIAVFVFAMTFFMRDDQGISTRIAIGLTLDVLAALALISLNFPGAEAAPD</sequence>
<keyword evidence="1" id="KW-0812">Transmembrane</keyword>
<feature type="transmembrane region" description="Helical" evidence="1">
    <location>
        <begin position="32"/>
        <end position="54"/>
    </location>
</feature>
<evidence type="ECO:0000256" key="1">
    <source>
        <dbReference type="SAM" id="Phobius"/>
    </source>
</evidence>
<feature type="transmembrane region" description="Helical" evidence="1">
    <location>
        <begin position="66"/>
        <end position="88"/>
    </location>
</feature>